<dbReference type="InterPro" id="IPR011683">
    <property type="entry name" value="Glyco_hydro_53"/>
</dbReference>
<evidence type="ECO:0000256" key="5">
    <source>
        <dbReference type="ARBA" id="ARBA00023295"/>
    </source>
</evidence>
<dbReference type="AlphaFoldDB" id="A0A8E2EW45"/>
<gene>
    <name evidence="7" type="ORF">AOQ84DRAFT_379613</name>
</gene>
<keyword evidence="4 6" id="KW-0378">Hydrolase</keyword>
<evidence type="ECO:0000313" key="8">
    <source>
        <dbReference type="Proteomes" id="UP000250140"/>
    </source>
</evidence>
<reference evidence="7 8" key="1">
    <citation type="journal article" date="2016" name="Nat. Commun.">
        <title>Ectomycorrhizal ecology is imprinted in the genome of the dominant symbiotic fungus Cenococcum geophilum.</title>
        <authorList>
            <consortium name="DOE Joint Genome Institute"/>
            <person name="Peter M."/>
            <person name="Kohler A."/>
            <person name="Ohm R.A."/>
            <person name="Kuo A."/>
            <person name="Krutzmann J."/>
            <person name="Morin E."/>
            <person name="Arend M."/>
            <person name="Barry K.W."/>
            <person name="Binder M."/>
            <person name="Choi C."/>
            <person name="Clum A."/>
            <person name="Copeland A."/>
            <person name="Grisel N."/>
            <person name="Haridas S."/>
            <person name="Kipfer T."/>
            <person name="LaButti K."/>
            <person name="Lindquist E."/>
            <person name="Lipzen A."/>
            <person name="Maire R."/>
            <person name="Meier B."/>
            <person name="Mihaltcheva S."/>
            <person name="Molinier V."/>
            <person name="Murat C."/>
            <person name="Poggeler S."/>
            <person name="Quandt C.A."/>
            <person name="Sperisen C."/>
            <person name="Tritt A."/>
            <person name="Tisserant E."/>
            <person name="Crous P.W."/>
            <person name="Henrissat B."/>
            <person name="Nehls U."/>
            <person name="Egli S."/>
            <person name="Spatafora J.W."/>
            <person name="Grigoriev I.V."/>
            <person name="Martin F.M."/>
        </authorList>
    </citation>
    <scope>NUCLEOTIDE SEQUENCE [LARGE SCALE GENOMIC DNA]</scope>
    <source>
        <strain evidence="7 8">CBS 207.34</strain>
    </source>
</reference>
<sequence length="191" mass="20167">MLLIPTLALLWPVAHAALAFKGVDCSSLLVEEAAGHSYKNAAGTIQPLETILANSGVNTLAKRAQAAGPHVYLDMHYSDSWADAGHQATPAAWASSTIDALAAAVHNYTRAAMDAFQAAATPLALVSLGNEITAGMLWPLGRLPSSPANLSRLLHAASAAIRASALAPQPRILLHLDNGWDWGTQQRWYDS</sequence>
<evidence type="ECO:0000256" key="3">
    <source>
        <dbReference type="ARBA" id="ARBA00012556"/>
    </source>
</evidence>
<dbReference type="GO" id="GO:0015926">
    <property type="term" value="F:glucosidase activity"/>
    <property type="evidence" value="ECO:0007669"/>
    <property type="project" value="InterPro"/>
</dbReference>
<name>A0A8E2EW45_9PEZI</name>
<dbReference type="Pfam" id="PF07745">
    <property type="entry name" value="Glyco_hydro_53"/>
    <property type="match status" value="1"/>
</dbReference>
<keyword evidence="6" id="KW-0732">Signal</keyword>
<proteinExistence type="inferred from homology"/>
<dbReference type="GO" id="GO:0045490">
    <property type="term" value="P:pectin catabolic process"/>
    <property type="evidence" value="ECO:0007669"/>
    <property type="project" value="TreeGrafter"/>
</dbReference>
<evidence type="ECO:0000256" key="6">
    <source>
        <dbReference type="RuleBase" id="RU361192"/>
    </source>
</evidence>
<dbReference type="Gene3D" id="3.20.20.80">
    <property type="entry name" value="Glycosidases"/>
    <property type="match status" value="1"/>
</dbReference>
<protein>
    <recommendedName>
        <fullName evidence="3 6">Arabinogalactan endo-beta-1,4-galactanase</fullName>
        <ecNumber evidence="3 6">3.2.1.89</ecNumber>
    </recommendedName>
</protein>
<feature type="chain" id="PRO_5034746273" description="Arabinogalactan endo-beta-1,4-galactanase" evidence="6">
    <location>
        <begin position="17"/>
        <end position="191"/>
    </location>
</feature>
<evidence type="ECO:0000256" key="2">
    <source>
        <dbReference type="ARBA" id="ARBA00010687"/>
    </source>
</evidence>
<evidence type="ECO:0000256" key="1">
    <source>
        <dbReference type="ARBA" id="ARBA00001695"/>
    </source>
</evidence>
<dbReference type="Proteomes" id="UP000250140">
    <property type="component" value="Unassembled WGS sequence"/>
</dbReference>
<accession>A0A8E2EW45</accession>
<comment type="catalytic activity">
    <reaction evidence="1 6">
        <text>The enzyme specifically hydrolyzes (1-&gt;4)-beta-D-galactosidic linkages in type I arabinogalactans.</text>
        <dbReference type="EC" id="3.2.1.89"/>
    </reaction>
</comment>
<dbReference type="OrthoDB" id="110914at2759"/>
<keyword evidence="8" id="KW-1185">Reference proteome</keyword>
<dbReference type="EC" id="3.2.1.89" evidence="3 6"/>
<feature type="non-terminal residue" evidence="7">
    <location>
        <position position="191"/>
    </location>
</feature>
<dbReference type="GO" id="GO:0031218">
    <property type="term" value="F:arabinogalactan endo-1,4-beta-galactosidase activity"/>
    <property type="evidence" value="ECO:0007669"/>
    <property type="project" value="UniProtKB-EC"/>
</dbReference>
<dbReference type="InterPro" id="IPR017853">
    <property type="entry name" value="GH"/>
</dbReference>
<evidence type="ECO:0000313" key="7">
    <source>
        <dbReference type="EMBL" id="OCL05413.1"/>
    </source>
</evidence>
<dbReference type="PANTHER" id="PTHR34983:SF1">
    <property type="entry name" value="ARABINOGALACTAN ENDO-BETA-1,4-GALACTANASE A"/>
    <property type="match status" value="1"/>
</dbReference>
<dbReference type="SUPFAM" id="SSF51445">
    <property type="entry name" value="(Trans)glycosidases"/>
    <property type="match status" value="1"/>
</dbReference>
<evidence type="ECO:0000256" key="4">
    <source>
        <dbReference type="ARBA" id="ARBA00022801"/>
    </source>
</evidence>
<comment type="similarity">
    <text evidence="2 6">Belongs to the glycosyl hydrolase 53 family.</text>
</comment>
<keyword evidence="5 6" id="KW-0326">Glycosidase</keyword>
<feature type="signal peptide" evidence="6">
    <location>
        <begin position="1"/>
        <end position="16"/>
    </location>
</feature>
<organism evidence="7 8">
    <name type="scientific">Glonium stellatum</name>
    <dbReference type="NCBI Taxonomy" id="574774"/>
    <lineage>
        <taxon>Eukaryota</taxon>
        <taxon>Fungi</taxon>
        <taxon>Dikarya</taxon>
        <taxon>Ascomycota</taxon>
        <taxon>Pezizomycotina</taxon>
        <taxon>Dothideomycetes</taxon>
        <taxon>Pleosporomycetidae</taxon>
        <taxon>Gloniales</taxon>
        <taxon>Gloniaceae</taxon>
        <taxon>Glonium</taxon>
    </lineage>
</organism>
<dbReference type="PANTHER" id="PTHR34983">
    <property type="entry name" value="ARABINOGALACTAN ENDO-BETA-1,4-GALACTANASE A"/>
    <property type="match status" value="1"/>
</dbReference>
<dbReference type="EMBL" id="KV750291">
    <property type="protein sequence ID" value="OCL05413.1"/>
    <property type="molecule type" value="Genomic_DNA"/>
</dbReference>